<feature type="region of interest" description="Disordered" evidence="2">
    <location>
        <begin position="181"/>
        <end position="202"/>
    </location>
</feature>
<keyword evidence="4" id="KW-1185">Reference proteome</keyword>
<protein>
    <submittedName>
        <fullName evidence="3">Uncharacterized protein</fullName>
    </submittedName>
</protein>
<evidence type="ECO:0000256" key="2">
    <source>
        <dbReference type="SAM" id="MobiDB-lite"/>
    </source>
</evidence>
<name>A0AA36HMM0_9DINO</name>
<keyword evidence="1" id="KW-0175">Coiled coil</keyword>
<comment type="caution">
    <text evidence="3">The sequence shown here is derived from an EMBL/GenBank/DDBJ whole genome shotgun (WGS) entry which is preliminary data.</text>
</comment>
<evidence type="ECO:0000256" key="1">
    <source>
        <dbReference type="SAM" id="Coils"/>
    </source>
</evidence>
<gene>
    <name evidence="3" type="ORF">EVOR1521_LOCUS2095</name>
</gene>
<sequence length="395" mass="43858">MSHSAPRLFSEDEFLADRSRLRASMHEVQNLEHGQVERINSHLKDATSKVTEEVTKEVLKHIEAERVARNHAMAQLEGEMRRRLEQQDAHLERSLKDMQRDLDAQAELRRAQQEAALWELRTFSRQEPDISKPTLPDLRVELEALRAQLAEERTLRCGGLAEVNRLVEDMAKDRRLASLEVSDACSTRSPQSTSSLAEKSDAKQGELPAEVLRLLSAELRADVLKEVMFRCSSVEARCGHVEAKLHKSLARLEEFEARVLTRACGSAQATVPEEGREFVAATLKDSLEKVVSAVNETLLLSQHEGLRGQCAPEVQKTCPASDRKVAFAPRGASPPTRSVRDGRAPLTPQVQCRQLRPSAMGCSPLQRSASAKVLPGSAAGFGTFRTQPIPGYTLH</sequence>
<feature type="compositionally biased region" description="Polar residues" evidence="2">
    <location>
        <begin position="184"/>
        <end position="197"/>
    </location>
</feature>
<evidence type="ECO:0000313" key="3">
    <source>
        <dbReference type="EMBL" id="CAJ1371888.1"/>
    </source>
</evidence>
<organism evidence="3 4">
    <name type="scientific">Effrenium voratum</name>
    <dbReference type="NCBI Taxonomy" id="2562239"/>
    <lineage>
        <taxon>Eukaryota</taxon>
        <taxon>Sar</taxon>
        <taxon>Alveolata</taxon>
        <taxon>Dinophyceae</taxon>
        <taxon>Suessiales</taxon>
        <taxon>Symbiodiniaceae</taxon>
        <taxon>Effrenium</taxon>
    </lineage>
</organism>
<dbReference type="AlphaFoldDB" id="A0AA36HMM0"/>
<accession>A0AA36HMM0</accession>
<proteinExistence type="predicted"/>
<dbReference type="Proteomes" id="UP001178507">
    <property type="component" value="Unassembled WGS sequence"/>
</dbReference>
<feature type="region of interest" description="Disordered" evidence="2">
    <location>
        <begin position="326"/>
        <end position="346"/>
    </location>
</feature>
<feature type="coiled-coil region" evidence="1">
    <location>
        <begin position="81"/>
        <end position="155"/>
    </location>
</feature>
<reference evidence="3" key="1">
    <citation type="submission" date="2023-08" db="EMBL/GenBank/DDBJ databases">
        <authorList>
            <person name="Chen Y."/>
            <person name="Shah S."/>
            <person name="Dougan E. K."/>
            <person name="Thang M."/>
            <person name="Chan C."/>
        </authorList>
    </citation>
    <scope>NUCLEOTIDE SEQUENCE</scope>
</reference>
<dbReference type="EMBL" id="CAUJNA010000103">
    <property type="protein sequence ID" value="CAJ1371888.1"/>
    <property type="molecule type" value="Genomic_DNA"/>
</dbReference>
<evidence type="ECO:0000313" key="4">
    <source>
        <dbReference type="Proteomes" id="UP001178507"/>
    </source>
</evidence>